<evidence type="ECO:0000256" key="1">
    <source>
        <dbReference type="SAM" id="MobiDB-lite"/>
    </source>
</evidence>
<dbReference type="EMBL" id="JARIHO010000047">
    <property type="protein sequence ID" value="KAJ7323294.1"/>
    <property type="molecule type" value="Genomic_DNA"/>
</dbReference>
<protein>
    <submittedName>
        <fullName evidence="2">Uncharacterized protein</fullName>
    </submittedName>
</protein>
<accession>A0AAD6ZI65</accession>
<name>A0AAD6ZI65_9AGAR</name>
<dbReference type="Proteomes" id="UP001218218">
    <property type="component" value="Unassembled WGS sequence"/>
</dbReference>
<feature type="compositionally biased region" description="Low complexity" evidence="1">
    <location>
        <begin position="155"/>
        <end position="169"/>
    </location>
</feature>
<gene>
    <name evidence="2" type="ORF">DFH08DRAFT_350759</name>
</gene>
<reference evidence="2" key="1">
    <citation type="submission" date="2023-03" db="EMBL/GenBank/DDBJ databases">
        <title>Massive genome expansion in bonnet fungi (Mycena s.s.) driven by repeated elements and novel gene families across ecological guilds.</title>
        <authorList>
            <consortium name="Lawrence Berkeley National Laboratory"/>
            <person name="Harder C.B."/>
            <person name="Miyauchi S."/>
            <person name="Viragh M."/>
            <person name="Kuo A."/>
            <person name="Thoen E."/>
            <person name="Andreopoulos B."/>
            <person name="Lu D."/>
            <person name="Skrede I."/>
            <person name="Drula E."/>
            <person name="Henrissat B."/>
            <person name="Morin E."/>
            <person name="Kohler A."/>
            <person name="Barry K."/>
            <person name="LaButti K."/>
            <person name="Morin E."/>
            <person name="Salamov A."/>
            <person name="Lipzen A."/>
            <person name="Mereny Z."/>
            <person name="Hegedus B."/>
            <person name="Baldrian P."/>
            <person name="Stursova M."/>
            <person name="Weitz H."/>
            <person name="Taylor A."/>
            <person name="Grigoriev I.V."/>
            <person name="Nagy L.G."/>
            <person name="Martin F."/>
            <person name="Kauserud H."/>
        </authorList>
    </citation>
    <scope>NUCLEOTIDE SEQUENCE</scope>
    <source>
        <strain evidence="2">CBHHK002</strain>
    </source>
</reference>
<sequence length="217" mass="23534">MCCGCPRPRRLVDASGADLDAGDDASRRRGSGRGAVQVVREHMRGRYDVQVWQRLVVLRVRVGMWMYMQLQTSRMTHDFTLSHGVRRCGCCTPTSPQHPSTSLPLCFAGERCVLPSPIPSRPGSVARFLSRRRADRSPPPTRPSTVNRSIFTSQRMAPRAGAGMRRSASTTHALPRLVEPGAEWRSDLPTSGAGVGVRLAYVAGKGVGEEGASAPSP</sequence>
<keyword evidence="3" id="KW-1185">Reference proteome</keyword>
<evidence type="ECO:0000313" key="3">
    <source>
        <dbReference type="Proteomes" id="UP001218218"/>
    </source>
</evidence>
<dbReference type="AlphaFoldDB" id="A0AAD6ZI65"/>
<organism evidence="2 3">
    <name type="scientific">Mycena albidolilacea</name>
    <dbReference type="NCBI Taxonomy" id="1033008"/>
    <lineage>
        <taxon>Eukaryota</taxon>
        <taxon>Fungi</taxon>
        <taxon>Dikarya</taxon>
        <taxon>Basidiomycota</taxon>
        <taxon>Agaricomycotina</taxon>
        <taxon>Agaricomycetes</taxon>
        <taxon>Agaricomycetidae</taxon>
        <taxon>Agaricales</taxon>
        <taxon>Marasmiineae</taxon>
        <taxon>Mycenaceae</taxon>
        <taxon>Mycena</taxon>
    </lineage>
</organism>
<proteinExistence type="predicted"/>
<feature type="compositionally biased region" description="Polar residues" evidence="1">
    <location>
        <begin position="143"/>
        <end position="154"/>
    </location>
</feature>
<comment type="caution">
    <text evidence="2">The sequence shown here is derived from an EMBL/GenBank/DDBJ whole genome shotgun (WGS) entry which is preliminary data.</text>
</comment>
<feature type="region of interest" description="Disordered" evidence="1">
    <location>
        <begin position="130"/>
        <end position="192"/>
    </location>
</feature>
<evidence type="ECO:0000313" key="2">
    <source>
        <dbReference type="EMBL" id="KAJ7323294.1"/>
    </source>
</evidence>